<sequence length="2386" mass="269536">MSVQSFYQDSSSTQQSPPTSSTGTATESATSWGTYRQGSRRREPQAWQTFATSHDGWWDDRWGIEQEDPNGDDTYNDNYYRPPRAEPWQDRDVKDFKDRANAPEFDGIVEDTGKGDGVRNYLRRLEIWEELTTVPKKKQAIVLFYKLRGRAWTDAETLDIKELQKDHGMDIYKAWVRQKYRDLEITTIGDNMKEFFRNLHLKKGQSVREFNNEFDRLWKKLSGMGSGLPTLALAWYYLYKLMITDQQEATLLSSVGNEYDLEKLQKAALTQIRIGCGRRGRYDDEKEKKRKSYHGHSKGDRQVKNKFQPRKSNWKDGRNKQHNVNMTDQPAEDSGSSYSDETSSSDADSDIGELEEDAAATEHEAYVTMQTSKMKLRDAKNLRGFRGGGKGGGKGDKDYQKKIDERLQKAKEQSLCSRCKQKGHWHKDDWHSTAGAGASKPHHSHYTTHVAFMADNFGNERPGPFLPVGAANQEVPWSTIAAGPEPFQPAHRLRSGRSRSPADEFITYMSGTLGDGGKYYGITDTACSKMVAGMPWYRAFRDNVNEAGYVITEVDESEGFKFGASRTHRSTFADITPMSIGGKILVVRVSIVPCDVPLLLSRPALEALDMHIHLAGRTADFGALDLKGYALGSTTAGHPTVRVNEWPEIHVLLSRDMYAADEREVRLCVVYNKSDEVDVATYDEIIRIHVSCRRSAYIPEKYQQYITEQRFAECVREKQQAQFITCMHDSWRAHGEQQMSAWFGRTRFMKQNIHYGKHVLEVKKDYARRTRLFRLPPFMVAILAMAEPRPVSYMMKSELLEELRGYGANVNPAWTQQELRVVTREERLERGLAKAKDGVKLPTKKEDLIKMCTEEGLVIGSKATCATMRLLLRDFLEAQISGSTLINFGKYDGHTYDELKEKQPGYLAWAIKTADENKDCSRALQTLASWGARHQEKTSPKPGKSSTTPSQKPKENTNQRRQREDPEEEAKMDAEPPEETLEAIQELETRLAVLRQKNGIRAPGASSSGASSWHNGDEPPWARRVHPCRDALRGGGRSRRGRKQAASQGAESSPDTDPQALDQESAGEMKKGLRKKLRGGINKAWMITAAVAQVFQTGLGHERPWMLEVFCGGEAGTETTRAFTDHGKLVLEPRDILMVWLAFPCRLYGSFTHLNYRTPERKQLLRRLRRRERVFLEITRDIFQLQTSRGDHAAAENPWKSAAWQERPMTETLRLSGVNMFRTDMCAHGLKDPDGAGLHEKATGLMTTSPVFEKHLGKRCQGGHYHVHVQGGNSQRAGHYTRKFARQIRRAVLEIYASRVYMVAEDEAGPPEEADQDMEPPVGLIGAAAITFTDSKISPAIKTGLKKLHQNLGHLSNEDLCRSLRLGGAATEVIKAIKRLRCTTCIRMHGRGSARPAKLPAMGNFNENVGLDIIVIYDQAGTKYMALSCVDLNTTFHVVTLVKNTQAATLREAFVRCWAEWAGLPKKVHVDLDSGFKAEFSEMISFWGAKTSLVAGQAPWQHGTTERQGGWWKTIWAKTVEHETINGIEEVLATIPEVTQAKNVLRRKNGFSPCQWVTGSDPKLAADLVDHPEDLAAHSQVLNDDMMARRMAIRTAARKSFICGQNDDAIRRALVHRNRVKKHQFEIGEYCYYFREIRQGRNRKPKAQWLGPAVVVGLEGGNSWLSCGGKCVLCSQEHMRPAEDEELGNMWIENPDGAEFQRLLEELNNEEVEYEDARPEEAKAEEAIGGRLSQEQKLAVQGLGAREFLRRRALEGPAHARRISRKRAAEAAAERDNDMSEDEAAEGIETEVLMVKQKKTARTQRKQDEKEIPYARIPREHLELFQAAAKTQWEQHEKYEAVRPMSLSESKQVRDTVDPKRILRSRFAYRDKNAGLRTDQREVPVKAKARLCCGGHLDPDLETGNLRTDAPTVARNSLHLFLNVCWMLGWRPKTADIEAAFLNGVKAPRGLYMEQPKEGLYGLAPGQLLEIIKGVFGLATSPRLWRGKLASSLKEMKFRDLHGQEVQFIQSRLDPCHFLLRDSRGNLVAMLCTHVDDVKLAYAEGYEQVAKRFGEEFPIGEWDELPYTYTGSQYQVEEETGDLVIRQTDYVERRLEPLKVKRGREDAEAADPEEMQDNMSAVGGISWLAGQTRPDLSCGCSMSQKKQKSPRVKDLKETARLIKQAQTEKDVGIRIGKLDKGNLKIFVFHDAAWANVTSGECVDDPTQQQIDNKEVYSQIGYTMFLATNDVKSEKGGRANLIDWRSHGCPRVCRSTFAAETMACAEALEAAIAMRGMLLEILHPGLDLRDVDAAMLPIECITDCKSLYDTMHKDGVAKAPSEKRLMLDLSAIREMLMEEVVSDDLLATGGMPIRWIPTEYMLADGMTKVMKNERLLAVLRTGQLKLR</sequence>
<feature type="compositionally biased region" description="Low complexity" evidence="1">
    <location>
        <begin position="940"/>
        <end position="951"/>
    </location>
</feature>
<feature type="compositionally biased region" description="Basic and acidic residues" evidence="1">
    <location>
        <begin position="1767"/>
        <end position="1778"/>
    </location>
</feature>
<organism evidence="3 4">
    <name type="scientific">Polarella glacialis</name>
    <name type="common">Dinoflagellate</name>
    <dbReference type="NCBI Taxonomy" id="89957"/>
    <lineage>
        <taxon>Eukaryota</taxon>
        <taxon>Sar</taxon>
        <taxon>Alveolata</taxon>
        <taxon>Dinophyceae</taxon>
        <taxon>Suessiales</taxon>
        <taxon>Suessiaceae</taxon>
        <taxon>Polarella</taxon>
    </lineage>
</organism>
<feature type="compositionally biased region" description="Basic and acidic residues" evidence="1">
    <location>
        <begin position="952"/>
        <end position="974"/>
    </location>
</feature>
<dbReference type="InterPro" id="IPR036397">
    <property type="entry name" value="RNaseH_sf"/>
</dbReference>
<feature type="compositionally biased region" description="Polar residues" evidence="1">
    <location>
        <begin position="1045"/>
        <end position="1056"/>
    </location>
</feature>
<feature type="domain" description="Integrase catalytic" evidence="2">
    <location>
        <begin position="1396"/>
        <end position="1561"/>
    </location>
</feature>
<feature type="compositionally biased region" description="Basic and acidic residues" evidence="1">
    <location>
        <begin position="1015"/>
        <end position="1032"/>
    </location>
</feature>
<feature type="compositionally biased region" description="Low complexity" evidence="1">
    <location>
        <begin position="333"/>
        <end position="346"/>
    </location>
</feature>
<feature type="region of interest" description="Disordered" evidence="1">
    <location>
        <begin position="1759"/>
        <end position="1788"/>
    </location>
</feature>
<dbReference type="OMA" id="WRENDSE"/>
<feature type="non-terminal residue" evidence="3">
    <location>
        <position position="1"/>
    </location>
</feature>
<keyword evidence="4" id="KW-1185">Reference proteome</keyword>
<comment type="caution">
    <text evidence="3">The sequence shown here is derived from an EMBL/GenBank/DDBJ whole genome shotgun (WGS) entry which is preliminary data.</text>
</comment>
<feature type="compositionally biased region" description="Acidic residues" evidence="1">
    <location>
        <begin position="1779"/>
        <end position="1788"/>
    </location>
</feature>
<feature type="compositionally biased region" description="Low complexity" evidence="1">
    <location>
        <begin position="10"/>
        <end position="34"/>
    </location>
</feature>
<dbReference type="InterPro" id="IPR012337">
    <property type="entry name" value="RNaseH-like_sf"/>
</dbReference>
<evidence type="ECO:0000256" key="1">
    <source>
        <dbReference type="SAM" id="MobiDB-lite"/>
    </source>
</evidence>
<dbReference type="InterPro" id="IPR001584">
    <property type="entry name" value="Integrase_cat-core"/>
</dbReference>
<dbReference type="Pfam" id="PF07727">
    <property type="entry name" value="RVT_2"/>
    <property type="match status" value="1"/>
</dbReference>
<feature type="region of interest" description="Disordered" evidence="1">
    <location>
        <begin position="1"/>
        <end position="47"/>
    </location>
</feature>
<feature type="region of interest" description="Disordered" evidence="1">
    <location>
        <begin position="281"/>
        <end position="351"/>
    </location>
</feature>
<feature type="region of interest" description="Disordered" evidence="1">
    <location>
        <begin position="60"/>
        <end position="87"/>
    </location>
</feature>
<evidence type="ECO:0000259" key="2">
    <source>
        <dbReference type="PROSITE" id="PS50994"/>
    </source>
</evidence>
<dbReference type="GO" id="GO:0015074">
    <property type="term" value="P:DNA integration"/>
    <property type="evidence" value="ECO:0007669"/>
    <property type="project" value="InterPro"/>
</dbReference>
<proteinExistence type="predicted"/>
<dbReference type="InterPro" id="IPR013103">
    <property type="entry name" value="RVT_2"/>
</dbReference>
<evidence type="ECO:0000313" key="3">
    <source>
        <dbReference type="EMBL" id="CAE8594596.1"/>
    </source>
</evidence>
<dbReference type="GO" id="GO:0003676">
    <property type="term" value="F:nucleic acid binding"/>
    <property type="evidence" value="ECO:0007669"/>
    <property type="project" value="InterPro"/>
</dbReference>
<dbReference type="OrthoDB" id="442510at2759"/>
<dbReference type="EMBL" id="CAJNNV010007184">
    <property type="protein sequence ID" value="CAE8594596.1"/>
    <property type="molecule type" value="Genomic_DNA"/>
</dbReference>
<dbReference type="PROSITE" id="PS50994">
    <property type="entry name" value="INTEGRASE"/>
    <property type="match status" value="1"/>
</dbReference>
<reference evidence="3" key="1">
    <citation type="submission" date="2021-02" db="EMBL/GenBank/DDBJ databases">
        <authorList>
            <person name="Dougan E. K."/>
            <person name="Rhodes N."/>
            <person name="Thang M."/>
            <person name="Chan C."/>
        </authorList>
    </citation>
    <scope>NUCLEOTIDE SEQUENCE</scope>
</reference>
<dbReference type="SUPFAM" id="SSF53098">
    <property type="entry name" value="Ribonuclease H-like"/>
    <property type="match status" value="1"/>
</dbReference>
<feature type="region of interest" description="Disordered" evidence="1">
    <location>
        <begin position="1000"/>
        <end position="1073"/>
    </location>
</feature>
<dbReference type="Proteomes" id="UP000654075">
    <property type="component" value="Unassembled WGS sequence"/>
</dbReference>
<feature type="compositionally biased region" description="Acidic residues" evidence="1">
    <location>
        <begin position="65"/>
        <end position="75"/>
    </location>
</feature>
<dbReference type="Gene3D" id="3.30.420.10">
    <property type="entry name" value="Ribonuclease H-like superfamily/Ribonuclease H"/>
    <property type="match status" value="1"/>
</dbReference>
<protein>
    <recommendedName>
        <fullName evidence="2">Integrase catalytic domain-containing protein</fullName>
    </recommendedName>
</protein>
<evidence type="ECO:0000313" key="4">
    <source>
        <dbReference type="Proteomes" id="UP000654075"/>
    </source>
</evidence>
<accession>A0A813E6P5</accession>
<gene>
    <name evidence="3" type="ORF">PGLA1383_LOCUS13127</name>
</gene>
<name>A0A813E6P5_POLGL</name>
<feature type="region of interest" description="Disordered" evidence="1">
    <location>
        <begin position="930"/>
        <end position="979"/>
    </location>
</feature>